<protein>
    <recommendedName>
        <fullName evidence="3">Apea-like HEPN domain-containing protein</fullName>
    </recommendedName>
</protein>
<comment type="caution">
    <text evidence="1">The sequence shown here is derived from an EMBL/GenBank/DDBJ whole genome shotgun (WGS) entry which is preliminary data.</text>
</comment>
<evidence type="ECO:0000313" key="1">
    <source>
        <dbReference type="EMBL" id="MCF1595695.1"/>
    </source>
</evidence>
<evidence type="ECO:0000313" key="2">
    <source>
        <dbReference type="Proteomes" id="UP001139384"/>
    </source>
</evidence>
<reference evidence="1" key="1">
    <citation type="submission" date="2022-01" db="EMBL/GenBank/DDBJ databases">
        <title>Draft Genome Sequences of Seven Type Strains of the Genus Streptomyces.</title>
        <authorList>
            <person name="Aziz S."/>
            <person name="Coretto E."/>
            <person name="Chronakova A."/>
            <person name="Sproer C."/>
            <person name="Huber K."/>
            <person name="Nouioui I."/>
            <person name="Gross H."/>
        </authorList>
    </citation>
    <scope>NUCLEOTIDE SEQUENCE</scope>
    <source>
        <strain evidence="1">DSM 103493</strain>
    </source>
</reference>
<organism evidence="1 2">
    <name type="scientific">Streptomyces muensis</name>
    <dbReference type="NCBI Taxonomy" id="1077944"/>
    <lineage>
        <taxon>Bacteria</taxon>
        <taxon>Bacillati</taxon>
        <taxon>Actinomycetota</taxon>
        <taxon>Actinomycetes</taxon>
        <taxon>Kitasatosporales</taxon>
        <taxon>Streptomycetaceae</taxon>
        <taxon>Streptomyces</taxon>
    </lineage>
</organism>
<sequence>MMLSHVAEMVTGSGPMHPLIADLATGSWDEPLCLATVMCELPRVADVIWDSADGEPFTVSCSGLSRMGDLALDLTSEAMRVMLDATDSPGSVGPLCRADLVGAGAFRFGVDHDQEYVLPLLPHTPIGSWGTSSPGRELTEEGGALFIAAEDFSNSLSNIRRLRSWDARFSHRLSRGEWAEAVVAYEASQEQLLWHVFEAILIDHNWRRSDFETQDLPGNSSSVLSAIQAHLGGSSRVWEPTKDAFAKIWRTRNDVIHRSIEVDSKIVTDLMRVGHLIKAAIDERLKDPKVAARHPLTSWLHVPNADFPLGPKIEEAARRLLSSTRILDTREVNDMTGLPASLKAETPYRNCAGGSKKDQLLSR</sequence>
<gene>
    <name evidence="1" type="ORF">L0P92_19240</name>
</gene>
<dbReference type="EMBL" id="JAKEIP010000073">
    <property type="protein sequence ID" value="MCF1595695.1"/>
    <property type="molecule type" value="Genomic_DNA"/>
</dbReference>
<proteinExistence type="predicted"/>
<keyword evidence="2" id="KW-1185">Reference proteome</keyword>
<evidence type="ECO:0008006" key="3">
    <source>
        <dbReference type="Google" id="ProtNLM"/>
    </source>
</evidence>
<dbReference type="RefSeq" id="WP_234763987.1">
    <property type="nucleotide sequence ID" value="NZ_JAKEIP010000073.1"/>
</dbReference>
<dbReference type="AlphaFoldDB" id="A0A9X1PY70"/>
<accession>A0A9X1PY70</accession>
<name>A0A9X1PY70_STRM4</name>
<dbReference type="Proteomes" id="UP001139384">
    <property type="component" value="Unassembled WGS sequence"/>
</dbReference>